<accession>A0ACB8AZI0</accession>
<comment type="caution">
    <text evidence="1">The sequence shown here is derived from an EMBL/GenBank/DDBJ whole genome shotgun (WGS) entry which is preliminary data.</text>
</comment>
<keyword evidence="2" id="KW-1185">Reference proteome</keyword>
<reference evidence="1" key="1">
    <citation type="journal article" date="2021" name="New Phytol.">
        <title>Evolutionary innovations through gain and loss of genes in the ectomycorrhizal Boletales.</title>
        <authorList>
            <person name="Wu G."/>
            <person name="Miyauchi S."/>
            <person name="Morin E."/>
            <person name="Kuo A."/>
            <person name="Drula E."/>
            <person name="Varga T."/>
            <person name="Kohler A."/>
            <person name="Feng B."/>
            <person name="Cao Y."/>
            <person name="Lipzen A."/>
            <person name="Daum C."/>
            <person name="Hundley H."/>
            <person name="Pangilinan J."/>
            <person name="Johnson J."/>
            <person name="Barry K."/>
            <person name="LaButti K."/>
            <person name="Ng V."/>
            <person name="Ahrendt S."/>
            <person name="Min B."/>
            <person name="Choi I.G."/>
            <person name="Park H."/>
            <person name="Plett J.M."/>
            <person name="Magnuson J."/>
            <person name="Spatafora J.W."/>
            <person name="Nagy L.G."/>
            <person name="Henrissat B."/>
            <person name="Grigoriev I.V."/>
            <person name="Yang Z.L."/>
            <person name="Xu J."/>
            <person name="Martin F.M."/>
        </authorList>
    </citation>
    <scope>NUCLEOTIDE SEQUENCE</scope>
    <source>
        <strain evidence="1">KUC20120723A-06</strain>
    </source>
</reference>
<dbReference type="Proteomes" id="UP000790709">
    <property type="component" value="Unassembled WGS sequence"/>
</dbReference>
<proteinExistence type="predicted"/>
<name>A0ACB8AZI0_9AGAM</name>
<dbReference type="EMBL" id="MU266752">
    <property type="protein sequence ID" value="KAH7918665.1"/>
    <property type="molecule type" value="Genomic_DNA"/>
</dbReference>
<evidence type="ECO:0000313" key="1">
    <source>
        <dbReference type="EMBL" id="KAH7918665.1"/>
    </source>
</evidence>
<protein>
    <submittedName>
        <fullName evidence="1">Uncharacterized protein</fullName>
    </submittedName>
</protein>
<organism evidence="1 2">
    <name type="scientific">Leucogyrophana mollusca</name>
    <dbReference type="NCBI Taxonomy" id="85980"/>
    <lineage>
        <taxon>Eukaryota</taxon>
        <taxon>Fungi</taxon>
        <taxon>Dikarya</taxon>
        <taxon>Basidiomycota</taxon>
        <taxon>Agaricomycotina</taxon>
        <taxon>Agaricomycetes</taxon>
        <taxon>Agaricomycetidae</taxon>
        <taxon>Boletales</taxon>
        <taxon>Boletales incertae sedis</taxon>
        <taxon>Leucogyrophana</taxon>
    </lineage>
</organism>
<sequence>MASVSTASSPTVASHAGSDFSGQRPVMAINISDPSVALTLQQFSMLVEEEKNSELHLFDVRAERSRLKSQLFGSQRGHALKCSIETQEGIKNILSILDSLGVVPTSPPVRKRMAQDPHGVLRQVVMAYNTTNNTACVV</sequence>
<gene>
    <name evidence="1" type="ORF">BV22DRAFT_1134422</name>
</gene>
<evidence type="ECO:0000313" key="2">
    <source>
        <dbReference type="Proteomes" id="UP000790709"/>
    </source>
</evidence>